<accession>A0A1Y5IIL1</accession>
<evidence type="ECO:0000256" key="1">
    <source>
        <dbReference type="SAM" id="MobiDB-lite"/>
    </source>
</evidence>
<organism evidence="2">
    <name type="scientific">Ostreococcus tauri</name>
    <name type="common">Marine green alga</name>
    <dbReference type="NCBI Taxonomy" id="70448"/>
    <lineage>
        <taxon>Eukaryota</taxon>
        <taxon>Viridiplantae</taxon>
        <taxon>Chlorophyta</taxon>
        <taxon>Mamiellophyceae</taxon>
        <taxon>Mamiellales</taxon>
        <taxon>Bathycoccaceae</taxon>
        <taxon>Ostreococcus</taxon>
    </lineage>
</organism>
<dbReference type="EMBL" id="KZ155776">
    <property type="protein sequence ID" value="OUS48004.1"/>
    <property type="molecule type" value="Genomic_DNA"/>
</dbReference>
<evidence type="ECO:0000313" key="2">
    <source>
        <dbReference type="EMBL" id="OUS48004.1"/>
    </source>
</evidence>
<protein>
    <submittedName>
        <fullName evidence="2">Uncharacterized protein</fullName>
    </submittedName>
</protein>
<proteinExistence type="predicted"/>
<dbReference type="Proteomes" id="UP000195557">
    <property type="component" value="Unassembled WGS sequence"/>
</dbReference>
<reference evidence="2" key="1">
    <citation type="submission" date="2017-04" db="EMBL/GenBank/DDBJ databases">
        <title>Population genomics of picophytoplankton unveils novel chromosome hypervariability.</title>
        <authorList>
            <consortium name="DOE Joint Genome Institute"/>
            <person name="Blanc-Mathieu R."/>
            <person name="Krasovec M."/>
            <person name="Hebrard M."/>
            <person name="Yau S."/>
            <person name="Desgranges E."/>
            <person name="Martin J."/>
            <person name="Schackwitz W."/>
            <person name="Kuo A."/>
            <person name="Salin G."/>
            <person name="Donnadieu C."/>
            <person name="Desdevises Y."/>
            <person name="Sanchez-Ferandin S."/>
            <person name="Moreau H."/>
            <person name="Rivals E."/>
            <person name="Grigoriev I.V."/>
            <person name="Grimsley N."/>
            <person name="Eyre-Walker A."/>
            <person name="Piganeau G."/>
        </authorList>
    </citation>
    <scope>NUCLEOTIDE SEQUENCE [LARGE SCALE GENOMIC DNA]</scope>
    <source>
        <strain evidence="2">RCC 1115</strain>
    </source>
</reference>
<gene>
    <name evidence="2" type="ORF">BE221DRAFT_69836</name>
</gene>
<feature type="region of interest" description="Disordered" evidence="1">
    <location>
        <begin position="205"/>
        <end position="227"/>
    </location>
</feature>
<dbReference type="AlphaFoldDB" id="A0A1Y5IIL1"/>
<name>A0A1Y5IIL1_OSTTA</name>
<sequence length="227" mass="26061">MLRSRRNCVDRCTLRRRSTPHRLVAAARVVVVSTASTTEHALTSHPATTEEKALEKARREVSHVSRGFEPVLKRSPPVAVAHQSVLSRQRIVRPNDFLKLPLRLRIIPMFIRMMSHRQLSIRLLHRARVVVRPHVEHAHGVRPSLRPFRRVRRLFSPLPLLLHGFSLGVDLDDLLPRARHLARANRGWTSRASFERSIRRRDAAATRCGARRPARGRPSTVCPRVRP</sequence>